<dbReference type="RefSeq" id="WP_182578291.1">
    <property type="nucleotide sequence ID" value="NZ_JACIVE010000045.1"/>
</dbReference>
<dbReference type="AlphaFoldDB" id="A0A7W3YLD8"/>
<reference evidence="2 4" key="1">
    <citation type="submission" date="2020-07" db="EMBL/GenBank/DDBJ databases">
        <title>Description of Limosilactobacillus balticus sp. nov., Limosilactobacillus agrestis sp. nov., Limosilactobacillus albertensis sp. nov., Limosilactobacillus rudii sp. nov., Limosilactobacillus fastidiosus sp. nov., five novel Limosilactobacillus species isolated from the vertebrate gastrointestinal tract, and proposal of 6 subspecies of Limosilactobacillus reuteri adapted to the gastrointestinal tract of specific vertebrate hosts.</title>
        <authorList>
            <person name="Li F."/>
            <person name="Cheng C."/>
            <person name="Zheng J."/>
            <person name="Quevedo R.M."/>
            <person name="Li J."/>
            <person name="Roos S."/>
            <person name="Gaenzle M.G."/>
            <person name="Walter J."/>
        </authorList>
    </citation>
    <scope>NUCLEOTIDE SEQUENCE [LARGE SCALE GENOMIC DNA]</scope>
    <source>
        <strain evidence="2 4">BG-MG3-A</strain>
    </source>
</reference>
<evidence type="ECO:0000313" key="5">
    <source>
        <dbReference type="Proteomes" id="UP001199710"/>
    </source>
</evidence>
<dbReference type="InterPro" id="IPR021529">
    <property type="entry name" value="DUF2798"/>
</dbReference>
<organism evidence="2 4">
    <name type="scientific">Limosilactobacillus agrestis</name>
    <dbReference type="NCBI Taxonomy" id="2759748"/>
    <lineage>
        <taxon>Bacteria</taxon>
        <taxon>Bacillati</taxon>
        <taxon>Bacillota</taxon>
        <taxon>Bacilli</taxon>
        <taxon>Lactobacillales</taxon>
        <taxon>Lactobacillaceae</taxon>
        <taxon>Limosilactobacillus</taxon>
    </lineage>
</organism>
<reference evidence="3 5" key="2">
    <citation type="submission" date="2021-12" db="EMBL/GenBank/DDBJ databases">
        <title>A phylogenomic analysis of Limosilactobacillus reuteri reveals ancient and stable evolutionary relationships with rodents and birds and zoonotic transmission to humans.</title>
        <authorList>
            <person name="Li F."/>
            <person name="Li X."/>
            <person name="Cheng C."/>
            <person name="Tollenaar S."/>
            <person name="Zhang J.S."/>
            <person name="Simpson D."/>
            <person name="Tasseva G."/>
            <person name="Perez-Munoz M.E."/>
            <person name="Frese S."/>
            <person name="Gaenzle M.G."/>
            <person name="Walter J."/>
            <person name="Zheng J."/>
        </authorList>
    </citation>
    <scope>NUCLEOTIDE SEQUENCE [LARGE SCALE GENOMIC DNA]</scope>
    <source>
        <strain evidence="3 5">BG-MG3-B</strain>
    </source>
</reference>
<evidence type="ECO:0008006" key="6">
    <source>
        <dbReference type="Google" id="ProtNLM"/>
    </source>
</evidence>
<comment type="caution">
    <text evidence="2">The sequence shown here is derived from an EMBL/GenBank/DDBJ whole genome shotgun (WGS) entry which is preliminary data.</text>
</comment>
<evidence type="ECO:0000313" key="2">
    <source>
        <dbReference type="EMBL" id="MBB1095370.1"/>
    </source>
</evidence>
<proteinExistence type="predicted"/>
<dbReference type="EMBL" id="JACIVE010000045">
    <property type="protein sequence ID" value="MBB1095370.1"/>
    <property type="molecule type" value="Genomic_DNA"/>
</dbReference>
<evidence type="ECO:0000256" key="1">
    <source>
        <dbReference type="SAM" id="Phobius"/>
    </source>
</evidence>
<dbReference type="Pfam" id="PF11391">
    <property type="entry name" value="DUF2798"/>
    <property type="match status" value="1"/>
</dbReference>
<keyword evidence="5" id="KW-1185">Reference proteome</keyword>
<keyword evidence="1" id="KW-0472">Membrane</keyword>
<feature type="transmembrane region" description="Helical" evidence="1">
    <location>
        <begin position="132"/>
        <end position="151"/>
    </location>
</feature>
<keyword evidence="1" id="KW-1133">Transmembrane helix</keyword>
<gene>
    <name evidence="2" type="ORF">H5R92_04110</name>
    <name evidence="3" type="ORF">LTY36_03765</name>
</gene>
<feature type="transmembrane region" description="Helical" evidence="1">
    <location>
        <begin position="15"/>
        <end position="37"/>
    </location>
</feature>
<evidence type="ECO:0000313" key="4">
    <source>
        <dbReference type="Proteomes" id="UP000534578"/>
    </source>
</evidence>
<dbReference type="Proteomes" id="UP000534578">
    <property type="component" value="Unassembled WGS sequence"/>
</dbReference>
<accession>A0A7W3YLD8</accession>
<feature type="transmembrane region" description="Helical" evidence="1">
    <location>
        <begin position="49"/>
        <end position="68"/>
    </location>
</feature>
<keyword evidence="1" id="KW-0812">Transmembrane</keyword>
<evidence type="ECO:0000313" key="3">
    <source>
        <dbReference type="EMBL" id="MCD7130308.1"/>
    </source>
</evidence>
<sequence>MKDFYLKLPQNRNEFVLFLLIVSIISVNIIAPIIGMLETGFTIQHYKQVLAVIPEMWLSIIIVVLLASKPASFLKESIVSEKDSFNTQITINILCNVLIVSAVMTMIGTWIGQQQLFILPLHTYFNNWPRNFAIAFVVEALIAQPIARQVLLYHHLKAIKN</sequence>
<feature type="transmembrane region" description="Helical" evidence="1">
    <location>
        <begin position="89"/>
        <end position="112"/>
    </location>
</feature>
<dbReference type="EMBL" id="JAJPDE010000055">
    <property type="protein sequence ID" value="MCD7130308.1"/>
    <property type="molecule type" value="Genomic_DNA"/>
</dbReference>
<name>A0A7W3YLD8_9LACO</name>
<protein>
    <recommendedName>
        <fullName evidence="6">DUF2798 domain-containing protein</fullName>
    </recommendedName>
</protein>
<dbReference type="Proteomes" id="UP001199710">
    <property type="component" value="Unassembled WGS sequence"/>
</dbReference>